<comment type="caution">
    <text evidence="1">The sequence shown here is derived from an EMBL/GenBank/DDBJ whole genome shotgun (WGS) entry which is preliminary data.</text>
</comment>
<protein>
    <submittedName>
        <fullName evidence="1">Uncharacterized protein</fullName>
    </submittedName>
</protein>
<keyword evidence="2" id="KW-1185">Reference proteome</keyword>
<sequence>MDLSATQRNDKKNDSWKKDRQCYNCQKIGHLAYECRSPKKERFQPYQRNDKRVSPRRRSLMNNSTGPPASMTTAISTLAVRNTQDGTPRNLKNDLVTTPPTHLNGPSLWDIEATAKSSARQSNSSTV</sequence>
<accession>A0ACC3YYQ0</accession>
<evidence type="ECO:0000313" key="2">
    <source>
        <dbReference type="Proteomes" id="UP000805649"/>
    </source>
</evidence>
<reference evidence="1 2" key="1">
    <citation type="journal article" date="2020" name="Phytopathology">
        <title>Genome Sequence Resources of Colletotrichum truncatum, C. plurivorum, C. musicola, and C. sojae: Four Species Pathogenic to Soybean (Glycine max).</title>
        <authorList>
            <person name="Rogerio F."/>
            <person name="Boufleur T.R."/>
            <person name="Ciampi-Guillardi M."/>
            <person name="Sukno S.A."/>
            <person name="Thon M.R."/>
            <person name="Massola Junior N.S."/>
            <person name="Baroncelli R."/>
        </authorList>
    </citation>
    <scope>NUCLEOTIDE SEQUENCE [LARGE SCALE GENOMIC DNA]</scope>
    <source>
        <strain evidence="1 2">CMES1059</strain>
    </source>
</reference>
<gene>
    <name evidence="1" type="ORF">CTRU02_206781</name>
</gene>
<evidence type="ECO:0000313" key="1">
    <source>
        <dbReference type="EMBL" id="KAL0937050.1"/>
    </source>
</evidence>
<name>A0ACC3YYQ0_COLTU</name>
<organism evidence="1 2">
    <name type="scientific">Colletotrichum truncatum</name>
    <name type="common">Anthracnose fungus</name>
    <name type="synonym">Colletotrichum capsici</name>
    <dbReference type="NCBI Taxonomy" id="5467"/>
    <lineage>
        <taxon>Eukaryota</taxon>
        <taxon>Fungi</taxon>
        <taxon>Dikarya</taxon>
        <taxon>Ascomycota</taxon>
        <taxon>Pezizomycotina</taxon>
        <taxon>Sordariomycetes</taxon>
        <taxon>Hypocreomycetidae</taxon>
        <taxon>Glomerellales</taxon>
        <taxon>Glomerellaceae</taxon>
        <taxon>Colletotrichum</taxon>
        <taxon>Colletotrichum truncatum species complex</taxon>
    </lineage>
</organism>
<dbReference type="Proteomes" id="UP000805649">
    <property type="component" value="Unassembled WGS sequence"/>
</dbReference>
<proteinExistence type="predicted"/>
<dbReference type="EMBL" id="VUJX02000004">
    <property type="protein sequence ID" value="KAL0937050.1"/>
    <property type="molecule type" value="Genomic_DNA"/>
</dbReference>